<keyword evidence="2" id="KW-1185">Reference proteome</keyword>
<reference evidence="1 2" key="1">
    <citation type="submission" date="2023-07" db="EMBL/GenBank/DDBJ databases">
        <title>Functional and genomic diversity of the sorghum phyllosphere microbiome.</title>
        <authorList>
            <person name="Shade A."/>
        </authorList>
    </citation>
    <scope>NUCLEOTIDE SEQUENCE [LARGE SCALE GENOMIC DNA]</scope>
    <source>
        <strain evidence="1 2">SORGH_AS_1126</strain>
    </source>
</reference>
<name>A0ABU0UG27_9HYPH</name>
<keyword evidence="1" id="KW-0675">Receptor</keyword>
<proteinExistence type="predicted"/>
<organism evidence="1 2">
    <name type="scientific">Agrobacterium larrymoorei</name>
    <dbReference type="NCBI Taxonomy" id="160699"/>
    <lineage>
        <taxon>Bacteria</taxon>
        <taxon>Pseudomonadati</taxon>
        <taxon>Pseudomonadota</taxon>
        <taxon>Alphaproteobacteria</taxon>
        <taxon>Hyphomicrobiales</taxon>
        <taxon>Rhizobiaceae</taxon>
        <taxon>Rhizobium/Agrobacterium group</taxon>
        <taxon>Agrobacterium</taxon>
    </lineage>
</organism>
<comment type="caution">
    <text evidence="1">The sequence shown here is derived from an EMBL/GenBank/DDBJ whole genome shotgun (WGS) entry which is preliminary data.</text>
</comment>
<dbReference type="Gene3D" id="3.40.190.150">
    <property type="entry name" value="Bordetella uptake gene, domain 1"/>
    <property type="match status" value="1"/>
</dbReference>
<evidence type="ECO:0000313" key="2">
    <source>
        <dbReference type="Proteomes" id="UP001224781"/>
    </source>
</evidence>
<sequence length="39" mass="4259">MADFSAKIVGSSPEELKTHVSEEIAKWGPVVKEANVQMD</sequence>
<gene>
    <name evidence="1" type="ORF">QE408_001017</name>
</gene>
<protein>
    <submittedName>
        <fullName evidence="1">Tripartite-type tricarboxylate transporter receptor subunit TctC</fullName>
    </submittedName>
</protein>
<dbReference type="EMBL" id="JAUTBL010000001">
    <property type="protein sequence ID" value="MDQ1183895.1"/>
    <property type="molecule type" value="Genomic_DNA"/>
</dbReference>
<dbReference type="Proteomes" id="UP001224781">
    <property type="component" value="Unassembled WGS sequence"/>
</dbReference>
<dbReference type="InterPro" id="IPR042100">
    <property type="entry name" value="Bug_dom1"/>
</dbReference>
<accession>A0ABU0UG27</accession>
<evidence type="ECO:0000313" key="1">
    <source>
        <dbReference type="EMBL" id="MDQ1183895.1"/>
    </source>
</evidence>